<comment type="caution">
    <text evidence="1">The sequence shown here is derived from an EMBL/GenBank/DDBJ whole genome shotgun (WGS) entry which is preliminary data.</text>
</comment>
<reference evidence="1" key="1">
    <citation type="journal article" date="2014" name="Front. Microbiol.">
        <title>High frequency of phylogenetically diverse reductive dehalogenase-homologous genes in deep subseafloor sedimentary metagenomes.</title>
        <authorList>
            <person name="Kawai M."/>
            <person name="Futagami T."/>
            <person name="Toyoda A."/>
            <person name="Takaki Y."/>
            <person name="Nishi S."/>
            <person name="Hori S."/>
            <person name="Arai W."/>
            <person name="Tsubouchi T."/>
            <person name="Morono Y."/>
            <person name="Uchiyama I."/>
            <person name="Ito T."/>
            <person name="Fujiyama A."/>
            <person name="Inagaki F."/>
            <person name="Takami H."/>
        </authorList>
    </citation>
    <scope>NUCLEOTIDE SEQUENCE</scope>
    <source>
        <strain evidence="1">Expedition CK06-06</strain>
    </source>
</reference>
<gene>
    <name evidence="1" type="ORF">S01H1_11488</name>
</gene>
<proteinExistence type="predicted"/>
<dbReference type="EMBL" id="BARS01005860">
    <property type="protein sequence ID" value="GAF79767.1"/>
    <property type="molecule type" value="Genomic_DNA"/>
</dbReference>
<dbReference type="AlphaFoldDB" id="X0SV03"/>
<protein>
    <submittedName>
        <fullName evidence="1">Uncharacterized protein</fullName>
    </submittedName>
</protein>
<accession>X0SV03</accession>
<name>X0SV03_9ZZZZ</name>
<sequence length="140" mass="16525">MCYDLVKEHMIDTLKEKGIVISAWEFTDLYVYVSGLLLESITEREERAYAIILSSLVDMQEQPWRGFKGHLAISAETRVKHLRKLCHKTILMTQHAGLYKALYAASKRFVDRFRRFKYLLPYIVFWVLTGERVHTVIQQD</sequence>
<evidence type="ECO:0000313" key="1">
    <source>
        <dbReference type="EMBL" id="GAF79767.1"/>
    </source>
</evidence>
<organism evidence="1">
    <name type="scientific">marine sediment metagenome</name>
    <dbReference type="NCBI Taxonomy" id="412755"/>
    <lineage>
        <taxon>unclassified sequences</taxon>
        <taxon>metagenomes</taxon>
        <taxon>ecological metagenomes</taxon>
    </lineage>
</organism>